<dbReference type="PANTHER" id="PTHR42991:SF1">
    <property type="entry name" value="ALDEHYDE DEHYDROGENASE"/>
    <property type="match status" value="1"/>
</dbReference>
<name>A0A7V5PNF5_CALAY</name>
<dbReference type="PANTHER" id="PTHR42991">
    <property type="entry name" value="ALDEHYDE DEHYDROGENASE"/>
    <property type="match status" value="1"/>
</dbReference>
<sequence length="470" mass="51124">MKMIIGGQWVDKDEKIDVTNPYDGSLVDTVPRGTAEDIDRAIQIAQKGYEINRDLPVHRRISILKKTAEIMQERFEDLAKTIATEGSKTIREARKEVGRAINTITISAEEARRINGETIPFDSAEGSENRVGYYYRFPIGIIGAITPFNDPLNLVAHKLGPAIAGGNSVVLKPATVTPLSALKLGACLLDAGLPGEILSIVTGYGSEIGDPLVSDPRVRMISFTGGVDAGQHITKMAGLKKIGMELGSNSPVIVMDDCDLEAAVESCVSGAFWAVGQNCIGVQRIYIHKKIYDSFRDQFVARTKKYKTGYQLDEDTDMGPMITEGEAKRVIAWVDEAKSQGATVLTGGTRKGTLVQPTVLENVPAEAKLDCQEVFGPVVSLYPFDTLDEAIEKANSVDYGLHGAIFTKDLNTAFYAIKKMDVGGIMVNDSTDYRVDLMPFGGVKKSGLGREGIRYALQEMTEPKVVCFNL</sequence>
<dbReference type="InterPro" id="IPR051020">
    <property type="entry name" value="ALDH-related_metabolic_enz"/>
</dbReference>
<keyword evidence="2" id="KW-0560">Oxidoreductase</keyword>
<dbReference type="EMBL" id="DROD01000096">
    <property type="protein sequence ID" value="HHJ51815.1"/>
    <property type="molecule type" value="Genomic_DNA"/>
</dbReference>
<protein>
    <submittedName>
        <fullName evidence="4">Aldehyde dehydrogenase family protein</fullName>
    </submittedName>
</protein>
<proteinExistence type="inferred from homology"/>
<evidence type="ECO:0000259" key="3">
    <source>
        <dbReference type="Pfam" id="PF00171"/>
    </source>
</evidence>
<dbReference type="Pfam" id="PF00171">
    <property type="entry name" value="Aldedh"/>
    <property type="match status" value="1"/>
</dbReference>
<evidence type="ECO:0000256" key="1">
    <source>
        <dbReference type="ARBA" id="ARBA00009986"/>
    </source>
</evidence>
<dbReference type="Gene3D" id="3.40.605.10">
    <property type="entry name" value="Aldehyde Dehydrogenase, Chain A, domain 1"/>
    <property type="match status" value="1"/>
</dbReference>
<dbReference type="FunFam" id="3.40.309.10:FF:000009">
    <property type="entry name" value="Aldehyde dehydrogenase A"/>
    <property type="match status" value="1"/>
</dbReference>
<reference evidence="4" key="1">
    <citation type="journal article" date="2020" name="mSystems">
        <title>Genome- and Community-Level Interaction Insights into Carbon Utilization and Element Cycling Functions of Hydrothermarchaeota in Hydrothermal Sediment.</title>
        <authorList>
            <person name="Zhou Z."/>
            <person name="Liu Y."/>
            <person name="Xu W."/>
            <person name="Pan J."/>
            <person name="Luo Z.H."/>
            <person name="Li M."/>
        </authorList>
    </citation>
    <scope>NUCLEOTIDE SEQUENCE [LARGE SCALE GENOMIC DNA]</scope>
    <source>
        <strain evidence="4">HyVt-527</strain>
    </source>
</reference>
<gene>
    <name evidence="4" type="ORF">ENJ89_01360</name>
</gene>
<dbReference type="InterPro" id="IPR015590">
    <property type="entry name" value="Aldehyde_DH_dom"/>
</dbReference>
<dbReference type="FunFam" id="3.40.605.10:FF:000007">
    <property type="entry name" value="NAD/NADP-dependent betaine aldehyde dehydrogenase"/>
    <property type="match status" value="1"/>
</dbReference>
<accession>A0A7V5PNF5</accession>
<dbReference type="SUPFAM" id="SSF53720">
    <property type="entry name" value="ALDH-like"/>
    <property type="match status" value="1"/>
</dbReference>
<dbReference type="AlphaFoldDB" id="A0A7V5PNF5"/>
<dbReference type="InterPro" id="IPR016163">
    <property type="entry name" value="Ald_DH_C"/>
</dbReference>
<dbReference type="CDD" id="cd07149">
    <property type="entry name" value="ALDH_y4uC"/>
    <property type="match status" value="1"/>
</dbReference>
<comment type="caution">
    <text evidence="4">The sequence shown here is derived from an EMBL/GenBank/DDBJ whole genome shotgun (WGS) entry which is preliminary data.</text>
</comment>
<dbReference type="Proteomes" id="UP000886124">
    <property type="component" value="Unassembled WGS sequence"/>
</dbReference>
<dbReference type="InterPro" id="IPR016161">
    <property type="entry name" value="Ald_DH/histidinol_DH"/>
</dbReference>
<dbReference type="Gene3D" id="3.40.309.10">
    <property type="entry name" value="Aldehyde Dehydrogenase, Chain A, domain 2"/>
    <property type="match status" value="1"/>
</dbReference>
<comment type="similarity">
    <text evidence="1">Belongs to the aldehyde dehydrogenase family.</text>
</comment>
<organism evidence="4">
    <name type="scientific">Caldithrix abyssi</name>
    <dbReference type="NCBI Taxonomy" id="187145"/>
    <lineage>
        <taxon>Bacteria</taxon>
        <taxon>Pseudomonadati</taxon>
        <taxon>Calditrichota</taxon>
        <taxon>Calditrichia</taxon>
        <taxon>Calditrichales</taxon>
        <taxon>Calditrichaceae</taxon>
        <taxon>Caldithrix</taxon>
    </lineage>
</organism>
<dbReference type="InterPro" id="IPR016162">
    <property type="entry name" value="Ald_DH_N"/>
</dbReference>
<evidence type="ECO:0000313" key="4">
    <source>
        <dbReference type="EMBL" id="HHJ51815.1"/>
    </source>
</evidence>
<evidence type="ECO:0000256" key="2">
    <source>
        <dbReference type="ARBA" id="ARBA00023002"/>
    </source>
</evidence>
<dbReference type="GO" id="GO:0008911">
    <property type="term" value="F:lactaldehyde dehydrogenase (NAD+) activity"/>
    <property type="evidence" value="ECO:0007669"/>
    <property type="project" value="TreeGrafter"/>
</dbReference>
<feature type="domain" description="Aldehyde dehydrogenase" evidence="3">
    <location>
        <begin position="9"/>
        <end position="466"/>
    </location>
</feature>